<feature type="domain" description="SteA-like C-terminal" evidence="6">
    <location>
        <begin position="335"/>
        <end position="386"/>
    </location>
</feature>
<keyword evidence="5" id="KW-0472">Membrane</keyword>
<keyword evidence="4" id="KW-0067">ATP-binding</keyword>
<evidence type="ECO:0000256" key="4">
    <source>
        <dbReference type="ARBA" id="ARBA00022840"/>
    </source>
</evidence>
<evidence type="ECO:0000256" key="5">
    <source>
        <dbReference type="SAM" id="Phobius"/>
    </source>
</evidence>
<evidence type="ECO:0000259" key="6">
    <source>
        <dbReference type="Pfam" id="PF12555"/>
    </source>
</evidence>
<accession>A0ABX8S3W1</accession>
<evidence type="ECO:0000256" key="2">
    <source>
        <dbReference type="ARBA" id="ARBA00022741"/>
    </source>
</evidence>
<dbReference type="InterPro" id="IPR022215">
    <property type="entry name" value="SteA-like_C"/>
</dbReference>
<proteinExistence type="predicted"/>
<gene>
    <name evidence="7" type="ORF">KV203_11050</name>
</gene>
<sequence length="394" mass="41211">MKLTALLSRSGDTLPGLTGIARVDRNTARLLGRVGPGDIVVLDELDLDRFTADALVEAGAVAVINASPSISGRYPNLGPELLIAGDITLIDSVGPQVFKSVKDGMKIRVYDGVVYAGEKELADGNELTDDAVSAKMIEARNGLAVHLEAFAGNTTEFIRMESSLIIDGVGVPDVGVELSNRHVVVVADGPDHVADLMSIKPFIKEYAPILIGVGAGADTLTKLGYRPDLIIGDPDAITTPTLKSGAEVVLPADPDGRAPGLERIQDLGIGAVTFPSSAGAADLALLLADHHGAALIVAVGTPATLDDFFDRGRRESNPATFLTRLKVGTKLVDGKAVATLYRGRVAGGVIALLVLAALIAVIVAVLVSNTGVEVIDWLVGWWDRFTELLRGLPQ</sequence>
<dbReference type="NCBIfam" id="NF040608">
    <property type="entry name" value="division_SteA"/>
    <property type="match status" value="1"/>
</dbReference>
<keyword evidence="2" id="KW-0547">Nucleotide-binding</keyword>
<keyword evidence="8" id="KW-1185">Reference proteome</keyword>
<keyword evidence="3" id="KW-0418">Kinase</keyword>
<feature type="transmembrane region" description="Helical" evidence="5">
    <location>
        <begin position="345"/>
        <end position="367"/>
    </location>
</feature>
<protein>
    <submittedName>
        <fullName evidence="7">Thiamine pyrophosphokinase</fullName>
    </submittedName>
</protein>
<dbReference type="EMBL" id="CP079105">
    <property type="protein sequence ID" value="QXQ12519.1"/>
    <property type="molecule type" value="Genomic_DNA"/>
</dbReference>
<dbReference type="Pfam" id="PF12555">
    <property type="entry name" value="SteA-like_C"/>
    <property type="match status" value="1"/>
</dbReference>
<dbReference type="InterPro" id="IPR047795">
    <property type="entry name" value="Put_SteA-like"/>
</dbReference>
<reference evidence="7" key="1">
    <citation type="submission" date="2021-07" db="EMBL/GenBank/DDBJ databases">
        <title>Candidatus Kaistella beijingensis sp. nov. isolated from a municipal wastewater treatment plant is involved in sludge foaming.</title>
        <authorList>
            <person name="Song Y."/>
            <person name="Liu S.-J."/>
        </authorList>
    </citation>
    <scope>NUCLEOTIDE SEQUENCE</scope>
    <source>
        <strain evidence="7">DSM 43998</strain>
    </source>
</reference>
<dbReference type="SUPFAM" id="SSF63999">
    <property type="entry name" value="Thiamin pyrophosphokinase, catalytic domain"/>
    <property type="match status" value="1"/>
</dbReference>
<keyword evidence="1" id="KW-0808">Transferase</keyword>
<keyword evidence="5" id="KW-1133">Transmembrane helix</keyword>
<evidence type="ECO:0000256" key="1">
    <source>
        <dbReference type="ARBA" id="ARBA00022679"/>
    </source>
</evidence>
<dbReference type="RefSeq" id="WP_066473719.1">
    <property type="nucleotide sequence ID" value="NZ_CBCRUZ010000023.1"/>
</dbReference>
<organism evidence="7 8">
    <name type="scientific">Skermania pinensis</name>
    <dbReference type="NCBI Taxonomy" id="39122"/>
    <lineage>
        <taxon>Bacteria</taxon>
        <taxon>Bacillati</taxon>
        <taxon>Actinomycetota</taxon>
        <taxon>Actinomycetes</taxon>
        <taxon>Mycobacteriales</taxon>
        <taxon>Gordoniaceae</taxon>
        <taxon>Skermania</taxon>
    </lineage>
</organism>
<dbReference type="Gene3D" id="3.40.50.10240">
    <property type="entry name" value="Thiamin pyrophosphokinase, catalytic domain"/>
    <property type="match status" value="1"/>
</dbReference>
<dbReference type="InterPro" id="IPR036759">
    <property type="entry name" value="TPK_catalytic_sf"/>
</dbReference>
<dbReference type="Proteomes" id="UP000887023">
    <property type="component" value="Chromosome"/>
</dbReference>
<name>A0ABX8S3W1_9ACTN</name>
<evidence type="ECO:0000256" key="3">
    <source>
        <dbReference type="ARBA" id="ARBA00022777"/>
    </source>
</evidence>
<keyword evidence="5" id="KW-0812">Transmembrane</keyword>
<evidence type="ECO:0000313" key="7">
    <source>
        <dbReference type="EMBL" id="QXQ12519.1"/>
    </source>
</evidence>
<evidence type="ECO:0000313" key="8">
    <source>
        <dbReference type="Proteomes" id="UP000887023"/>
    </source>
</evidence>